<keyword evidence="1" id="KW-0812">Transmembrane</keyword>
<dbReference type="Proteomes" id="UP000070483">
    <property type="component" value="Unassembled WGS sequence"/>
</dbReference>
<dbReference type="OrthoDB" id="80066at2"/>
<evidence type="ECO:0000313" key="6">
    <source>
        <dbReference type="Proteomes" id="UP000321397"/>
    </source>
</evidence>
<keyword evidence="1" id="KW-1133">Transmembrane helix</keyword>
<keyword evidence="5" id="KW-1185">Reference proteome</keyword>
<reference evidence="3 7" key="4">
    <citation type="submission" date="2019-07" db="EMBL/GenBank/DDBJ databases">
        <title>Complete Genome Sequence of Leptotrichia wadei Strain JMUB3934.</title>
        <authorList>
            <person name="Watanabe S."/>
            <person name="Cui L."/>
        </authorList>
    </citation>
    <scope>NUCLEOTIDE SEQUENCE [LARGE SCALE GENOMIC DNA]</scope>
    <source>
        <strain evidence="3 7">JMUB3934</strain>
    </source>
</reference>
<reference evidence="4" key="2">
    <citation type="submission" date="2016-01" db="EMBL/GenBank/DDBJ databases">
        <authorList>
            <person name="Oliw E.H."/>
        </authorList>
    </citation>
    <scope>NUCLEOTIDE SEQUENCE [LARGE SCALE GENOMIC DNA]</scope>
    <source>
        <strain evidence="4">KA00185</strain>
    </source>
</reference>
<dbReference type="AlphaFoldDB" id="A0A134AKS4"/>
<dbReference type="GeneID" id="84805327"/>
<sequence length="181" mass="20648">MPKKEESKEEPKKKKGFFSSVFFIILLILITAAVVATNIYDRDNSEEIHVTVDKNLVKETAQNEETQNKISIFVFDPGTRTIYEREIVIPRQVNLIEGDFINGIIRNSNYITDDMKFRSAYNLRIDNVNTTVVKLNAAFANLKKNPELFNGFSQAVTNTILKNFPNIQSVIIQIDGETNTQ</sequence>
<dbReference type="EMBL" id="AP019835">
    <property type="protein sequence ID" value="BBM50885.1"/>
    <property type="molecule type" value="Genomic_DNA"/>
</dbReference>
<dbReference type="PATRIC" id="fig|157687.3.peg.748"/>
<keyword evidence="1" id="KW-0472">Membrane</keyword>
<reference evidence="2 6" key="3">
    <citation type="submission" date="2019-07" db="EMBL/GenBank/DDBJ databases">
        <title>Complete Genome Sequence of Leptotrichia wadei Strain JMUB3933.</title>
        <authorList>
            <person name="Watanabe S."/>
            <person name="Cui L."/>
        </authorList>
    </citation>
    <scope>NUCLEOTIDE SEQUENCE [LARGE SCALE GENOMIC DNA]</scope>
    <source>
        <strain evidence="2 6">JMUB3933</strain>
    </source>
</reference>
<evidence type="ECO:0000313" key="3">
    <source>
        <dbReference type="EMBL" id="BBM50885.1"/>
    </source>
</evidence>
<dbReference type="Proteomes" id="UP000321501">
    <property type="component" value="Chromosome"/>
</dbReference>
<proteinExistence type="predicted"/>
<evidence type="ECO:0000313" key="7">
    <source>
        <dbReference type="Proteomes" id="UP000321501"/>
    </source>
</evidence>
<gene>
    <name evidence="4" type="ORF">HMPREF3180_00752</name>
    <name evidence="2" type="ORF">JMUB3933_2121</name>
    <name evidence="3" type="ORF">JMUB3934_2200</name>
</gene>
<feature type="transmembrane region" description="Helical" evidence="1">
    <location>
        <begin position="21"/>
        <end position="40"/>
    </location>
</feature>
<dbReference type="EMBL" id="LSDD01000049">
    <property type="protein sequence ID" value="KXB68311.1"/>
    <property type="molecule type" value="Genomic_DNA"/>
</dbReference>
<dbReference type="RefSeq" id="WP_018498523.1">
    <property type="nucleotide sequence ID" value="NZ_AP019829.2"/>
</dbReference>
<dbReference type="STRING" id="157687.HMPREF3180_00752"/>
<accession>A0A134AKS4</accession>
<dbReference type="EMBL" id="AP019834">
    <property type="protein sequence ID" value="BBM48602.1"/>
    <property type="molecule type" value="Genomic_DNA"/>
</dbReference>
<evidence type="ECO:0000313" key="4">
    <source>
        <dbReference type="EMBL" id="KXB68311.1"/>
    </source>
</evidence>
<name>A0A134AKS4_9FUSO</name>
<organism evidence="4 5">
    <name type="scientific">Leptotrichia wadei</name>
    <dbReference type="NCBI Taxonomy" id="157687"/>
    <lineage>
        <taxon>Bacteria</taxon>
        <taxon>Fusobacteriati</taxon>
        <taxon>Fusobacteriota</taxon>
        <taxon>Fusobacteriia</taxon>
        <taxon>Fusobacteriales</taxon>
        <taxon>Leptotrichiaceae</taxon>
        <taxon>Leptotrichia</taxon>
    </lineage>
</organism>
<protein>
    <submittedName>
        <fullName evidence="4">Uncharacterized protein</fullName>
    </submittedName>
</protein>
<evidence type="ECO:0000313" key="2">
    <source>
        <dbReference type="EMBL" id="BBM48602.1"/>
    </source>
</evidence>
<evidence type="ECO:0000313" key="5">
    <source>
        <dbReference type="Proteomes" id="UP000070483"/>
    </source>
</evidence>
<reference evidence="5" key="1">
    <citation type="submission" date="2016-01" db="EMBL/GenBank/DDBJ databases">
        <authorList>
            <person name="Mitreva M."/>
            <person name="Pepin K.H."/>
            <person name="Mihindukulasuriya K.A."/>
            <person name="Fulton R."/>
            <person name="Fronick C."/>
            <person name="O'Laughlin M."/>
            <person name="Miner T."/>
            <person name="Herter B."/>
            <person name="Rosa B.A."/>
            <person name="Cordes M."/>
            <person name="Tomlinson C."/>
            <person name="Wollam A."/>
            <person name="Palsikar V.B."/>
            <person name="Mardis E.R."/>
            <person name="Wilson R.K."/>
        </authorList>
    </citation>
    <scope>NUCLEOTIDE SEQUENCE [LARGE SCALE GENOMIC DNA]</scope>
    <source>
        <strain evidence="5">KA00185</strain>
    </source>
</reference>
<dbReference type="Proteomes" id="UP000321397">
    <property type="component" value="Chromosome"/>
</dbReference>
<evidence type="ECO:0000256" key="1">
    <source>
        <dbReference type="SAM" id="Phobius"/>
    </source>
</evidence>